<dbReference type="AlphaFoldDB" id="A0A0L0FDG5"/>
<dbReference type="PANTHER" id="PTHR17583:SF0">
    <property type="entry name" value="PHOSPHOINOSITIDE 3-KINASE REGULATORY SUBUNIT 4"/>
    <property type="match status" value="1"/>
</dbReference>
<dbReference type="InterPro" id="IPR008271">
    <property type="entry name" value="Ser/Thr_kinase_AS"/>
</dbReference>
<accession>A0A0L0FDG5</accession>
<dbReference type="GeneID" id="25913436"/>
<keyword evidence="1" id="KW-0853">WD repeat</keyword>
<feature type="non-terminal residue" evidence="3">
    <location>
        <position position="1"/>
    </location>
</feature>
<dbReference type="CDD" id="cd13980">
    <property type="entry name" value="STKc_Vps15"/>
    <property type="match status" value="1"/>
</dbReference>
<dbReference type="InterPro" id="IPR000719">
    <property type="entry name" value="Prot_kinase_dom"/>
</dbReference>
<dbReference type="GO" id="GO:0034271">
    <property type="term" value="C:phosphatidylinositol 3-kinase complex, class III, type I"/>
    <property type="evidence" value="ECO:0007669"/>
    <property type="project" value="TreeGrafter"/>
</dbReference>
<feature type="domain" description="Protein kinase" evidence="2">
    <location>
        <begin position="1"/>
        <end position="281"/>
    </location>
</feature>
<dbReference type="GO" id="GO:0004674">
    <property type="term" value="F:protein serine/threonine kinase activity"/>
    <property type="evidence" value="ECO:0007669"/>
    <property type="project" value="InterPro"/>
</dbReference>
<dbReference type="GO" id="GO:0034272">
    <property type="term" value="C:phosphatidylinositol 3-kinase complex, class III, type II"/>
    <property type="evidence" value="ECO:0007669"/>
    <property type="project" value="TreeGrafter"/>
</dbReference>
<keyword evidence="3" id="KW-0808">Transferase</keyword>
<dbReference type="Proteomes" id="UP000054560">
    <property type="component" value="Unassembled WGS sequence"/>
</dbReference>
<reference evidence="3 4" key="1">
    <citation type="submission" date="2011-02" db="EMBL/GenBank/DDBJ databases">
        <title>The Genome Sequence of Sphaeroforma arctica JP610.</title>
        <authorList>
            <consortium name="The Broad Institute Genome Sequencing Platform"/>
            <person name="Russ C."/>
            <person name="Cuomo C."/>
            <person name="Young S.K."/>
            <person name="Zeng Q."/>
            <person name="Gargeya S."/>
            <person name="Alvarado L."/>
            <person name="Berlin A."/>
            <person name="Chapman S.B."/>
            <person name="Chen Z."/>
            <person name="Freedman E."/>
            <person name="Gellesch M."/>
            <person name="Goldberg J."/>
            <person name="Griggs A."/>
            <person name="Gujja S."/>
            <person name="Heilman E."/>
            <person name="Heiman D."/>
            <person name="Howarth C."/>
            <person name="Mehta T."/>
            <person name="Neiman D."/>
            <person name="Pearson M."/>
            <person name="Roberts A."/>
            <person name="Saif S."/>
            <person name="Shea T."/>
            <person name="Shenoy N."/>
            <person name="Sisk P."/>
            <person name="Stolte C."/>
            <person name="Sykes S."/>
            <person name="White J."/>
            <person name="Yandava C."/>
            <person name="Burger G."/>
            <person name="Gray M.W."/>
            <person name="Holland P.W.H."/>
            <person name="King N."/>
            <person name="Lang F.B.F."/>
            <person name="Roger A.J."/>
            <person name="Ruiz-Trillo I."/>
            <person name="Haas B."/>
            <person name="Nusbaum C."/>
            <person name="Birren B."/>
        </authorList>
    </citation>
    <scope>NUCLEOTIDE SEQUENCE [LARGE SCALE GENOMIC DNA]</scope>
    <source>
        <strain evidence="3 4">JP610</strain>
    </source>
</reference>
<gene>
    <name evidence="3" type="ORF">SARC_12932</name>
</gene>
<dbReference type="PROSITE" id="PS00108">
    <property type="entry name" value="PROTEIN_KINASE_ST"/>
    <property type="match status" value="1"/>
</dbReference>
<keyword evidence="3" id="KW-0418">Kinase</keyword>
<dbReference type="GO" id="GO:0071561">
    <property type="term" value="C:nucleus-vacuole junction"/>
    <property type="evidence" value="ECO:0007669"/>
    <property type="project" value="TreeGrafter"/>
</dbReference>
<sequence length="281" mass="32106">SLQSSRFVKVIRARNERGAVVVKLFVKQDNTVSYTKYIRRIRDINSRLKGVHNAQGFERVIDTDRLVAVVRQYHFSSLYDRISTRPFLSYVEKQWISFQLLAGLADAHALGVCHGDIKTENVLVTSWCWALLADFASFKPTFLPQDNPAAFAFFFDTSGRRTCCVAPERFYNPQTDKQTIAAVLVSETDEFREGDLTPAMDIFSLGCVIAELFTESHALFSFAQLLAYRKGEYDITDTLNRIRDPEVRNLVAHMVQLDPTKRSSARACLKLWRGKAFPEQF</sequence>
<keyword evidence="4" id="KW-1185">Reference proteome</keyword>
<dbReference type="GO" id="GO:0005524">
    <property type="term" value="F:ATP binding"/>
    <property type="evidence" value="ECO:0007669"/>
    <property type="project" value="InterPro"/>
</dbReference>
<dbReference type="InterPro" id="IPR045162">
    <property type="entry name" value="Vps15-like"/>
</dbReference>
<dbReference type="GO" id="GO:0005770">
    <property type="term" value="C:late endosome"/>
    <property type="evidence" value="ECO:0007669"/>
    <property type="project" value="TreeGrafter"/>
</dbReference>
<dbReference type="PROSITE" id="PS50011">
    <property type="entry name" value="PROTEIN_KINASE_DOM"/>
    <property type="match status" value="1"/>
</dbReference>
<protein>
    <submittedName>
        <fullName evidence="3">VPS15 protein kinase</fullName>
    </submittedName>
</protein>
<dbReference type="RefSeq" id="XP_014148428.1">
    <property type="nucleotide sequence ID" value="XM_014292953.1"/>
</dbReference>
<organism evidence="3 4">
    <name type="scientific">Sphaeroforma arctica JP610</name>
    <dbReference type="NCBI Taxonomy" id="667725"/>
    <lineage>
        <taxon>Eukaryota</taxon>
        <taxon>Ichthyosporea</taxon>
        <taxon>Ichthyophonida</taxon>
        <taxon>Sphaeroforma</taxon>
    </lineage>
</organism>
<name>A0A0L0FDG5_9EUKA</name>
<dbReference type="EMBL" id="KQ244325">
    <property type="protein sequence ID" value="KNC74526.1"/>
    <property type="molecule type" value="Genomic_DNA"/>
</dbReference>
<dbReference type="eggNOG" id="KOG1240">
    <property type="taxonomic scope" value="Eukaryota"/>
</dbReference>
<dbReference type="InterPro" id="IPR011009">
    <property type="entry name" value="Kinase-like_dom_sf"/>
</dbReference>
<dbReference type="SUPFAM" id="SSF56112">
    <property type="entry name" value="Protein kinase-like (PK-like)"/>
    <property type="match status" value="1"/>
</dbReference>
<dbReference type="Gene3D" id="1.10.510.10">
    <property type="entry name" value="Transferase(Phosphotransferase) domain 1"/>
    <property type="match status" value="1"/>
</dbReference>
<proteinExistence type="predicted"/>
<dbReference type="OrthoDB" id="242910at2759"/>
<dbReference type="SMART" id="SM00220">
    <property type="entry name" value="S_TKc"/>
    <property type="match status" value="1"/>
</dbReference>
<evidence type="ECO:0000313" key="4">
    <source>
        <dbReference type="Proteomes" id="UP000054560"/>
    </source>
</evidence>
<dbReference type="GO" id="GO:0006623">
    <property type="term" value="P:protein targeting to vacuole"/>
    <property type="evidence" value="ECO:0007669"/>
    <property type="project" value="TreeGrafter"/>
</dbReference>
<dbReference type="Pfam" id="PF00069">
    <property type="entry name" value="Pkinase"/>
    <property type="match status" value="1"/>
</dbReference>
<dbReference type="PANTHER" id="PTHR17583">
    <property type="entry name" value="PHOSPHOINOSITIDE 3-KINASE REGULATORY SUBUNIT 4"/>
    <property type="match status" value="1"/>
</dbReference>
<evidence type="ECO:0000313" key="3">
    <source>
        <dbReference type="EMBL" id="KNC74526.1"/>
    </source>
</evidence>
<dbReference type="GO" id="GO:0016236">
    <property type="term" value="P:macroautophagy"/>
    <property type="evidence" value="ECO:0007669"/>
    <property type="project" value="InterPro"/>
</dbReference>
<evidence type="ECO:0000256" key="1">
    <source>
        <dbReference type="ARBA" id="ARBA00022574"/>
    </source>
</evidence>
<dbReference type="GO" id="GO:0045324">
    <property type="term" value="P:late endosome to vacuole transport"/>
    <property type="evidence" value="ECO:0007669"/>
    <property type="project" value="InterPro"/>
</dbReference>
<dbReference type="STRING" id="667725.A0A0L0FDG5"/>
<evidence type="ECO:0000259" key="2">
    <source>
        <dbReference type="PROSITE" id="PS50011"/>
    </source>
</evidence>